<name>A0A843YEG3_9RHOB</name>
<dbReference type="Proteomes" id="UP000444174">
    <property type="component" value="Unassembled WGS sequence"/>
</dbReference>
<feature type="transmembrane region" description="Helical" evidence="1">
    <location>
        <begin position="95"/>
        <end position="116"/>
    </location>
</feature>
<gene>
    <name evidence="2" type="ORF">GFB49_04370</name>
</gene>
<dbReference type="RefSeq" id="WP_153214607.1">
    <property type="nucleotide sequence ID" value="NZ_WIBF01000002.1"/>
</dbReference>
<feature type="transmembrane region" description="Helical" evidence="1">
    <location>
        <begin position="24"/>
        <end position="53"/>
    </location>
</feature>
<evidence type="ECO:0000256" key="1">
    <source>
        <dbReference type="SAM" id="Phobius"/>
    </source>
</evidence>
<evidence type="ECO:0000313" key="2">
    <source>
        <dbReference type="EMBL" id="MQQ07683.1"/>
    </source>
</evidence>
<reference evidence="2 3" key="1">
    <citation type="submission" date="2019-10" db="EMBL/GenBank/DDBJ databases">
        <title>Epibacterium sp. nov., isolated from seawater.</title>
        <authorList>
            <person name="Zhang X."/>
            <person name="Li N."/>
        </authorList>
    </citation>
    <scope>NUCLEOTIDE SEQUENCE [LARGE SCALE GENOMIC DNA]</scope>
    <source>
        <strain evidence="2 3">SM1979</strain>
    </source>
</reference>
<dbReference type="EMBL" id="WIBF01000002">
    <property type="protein sequence ID" value="MQQ07683.1"/>
    <property type="molecule type" value="Genomic_DNA"/>
</dbReference>
<accession>A0A843YEG3</accession>
<proteinExistence type="predicted"/>
<keyword evidence="3" id="KW-1185">Reference proteome</keyword>
<feature type="transmembrane region" description="Helical" evidence="1">
    <location>
        <begin position="65"/>
        <end position="88"/>
    </location>
</feature>
<keyword evidence="1" id="KW-0812">Transmembrane</keyword>
<protein>
    <submittedName>
        <fullName evidence="2">Uncharacterized protein</fullName>
    </submittedName>
</protein>
<keyword evidence="1" id="KW-1133">Transmembrane helix</keyword>
<keyword evidence="1" id="KW-0472">Membrane</keyword>
<feature type="transmembrane region" description="Helical" evidence="1">
    <location>
        <begin position="122"/>
        <end position="142"/>
    </location>
</feature>
<dbReference type="AlphaFoldDB" id="A0A843YEG3"/>
<comment type="caution">
    <text evidence="2">The sequence shown here is derived from an EMBL/GenBank/DDBJ whole genome shotgun (WGS) entry which is preliminary data.</text>
</comment>
<evidence type="ECO:0000313" key="3">
    <source>
        <dbReference type="Proteomes" id="UP000444174"/>
    </source>
</evidence>
<organism evidence="2 3">
    <name type="scientific">Tritonibacter litoralis</name>
    <dbReference type="NCBI Taxonomy" id="2662264"/>
    <lineage>
        <taxon>Bacteria</taxon>
        <taxon>Pseudomonadati</taxon>
        <taxon>Pseudomonadota</taxon>
        <taxon>Alphaproteobacteria</taxon>
        <taxon>Rhodobacterales</taxon>
        <taxon>Paracoccaceae</taxon>
        <taxon>Tritonibacter</taxon>
    </lineage>
</organism>
<sequence length="161" mass="17147">MSFLQNWPAFRSARPVPFVVRRRAVVIGCIAMVVTPFILPIVVGICLEALVFLGVSALEDQAEAFGVLMGFSLMGVIPAIILTIPLAMFAIKTGFAGWAVATASGGIVGYLLFRYVFDFDGIALLLGAGFGVAYAAIFWFAARLSTPLAFVQYDAGTEDQG</sequence>